<evidence type="ECO:0000313" key="2">
    <source>
        <dbReference type="EMBL" id="SFL24636.1"/>
    </source>
</evidence>
<dbReference type="InterPro" id="IPR029068">
    <property type="entry name" value="Glyas_Bleomycin-R_OHBP_Dase"/>
</dbReference>
<gene>
    <name evidence="2" type="ORF">SAMN05192579_12139</name>
</gene>
<dbReference type="AlphaFoldDB" id="A0A1I4G6C1"/>
<dbReference type="SUPFAM" id="SSF54593">
    <property type="entry name" value="Glyoxalase/Bleomycin resistance protein/Dihydroxybiphenyl dioxygenase"/>
    <property type="match status" value="1"/>
</dbReference>
<evidence type="ECO:0000313" key="3">
    <source>
        <dbReference type="Proteomes" id="UP000198725"/>
    </source>
</evidence>
<dbReference type="Pfam" id="PF06983">
    <property type="entry name" value="3-dmu-9_3-mt"/>
    <property type="match status" value="1"/>
</dbReference>
<keyword evidence="3" id="KW-1185">Reference proteome</keyword>
<feature type="domain" description="PhnB-like" evidence="1">
    <location>
        <begin position="3"/>
        <end position="133"/>
    </location>
</feature>
<organism evidence="2 3">
    <name type="scientific">Rhodanobacter glycinis</name>
    <dbReference type="NCBI Taxonomy" id="582702"/>
    <lineage>
        <taxon>Bacteria</taxon>
        <taxon>Pseudomonadati</taxon>
        <taxon>Pseudomonadota</taxon>
        <taxon>Gammaproteobacteria</taxon>
        <taxon>Lysobacterales</taxon>
        <taxon>Rhodanobacteraceae</taxon>
        <taxon>Rhodanobacter</taxon>
    </lineage>
</organism>
<dbReference type="Gene3D" id="3.10.180.10">
    <property type="entry name" value="2,3-Dihydroxybiphenyl 1,2-Dioxygenase, domain 1"/>
    <property type="match status" value="1"/>
</dbReference>
<dbReference type="InterPro" id="IPR028973">
    <property type="entry name" value="PhnB-like"/>
</dbReference>
<name>A0A1I4G6C1_9GAMM</name>
<dbReference type="EMBL" id="FOSR01000021">
    <property type="protein sequence ID" value="SFL24636.1"/>
    <property type="molecule type" value="Genomic_DNA"/>
</dbReference>
<protein>
    <submittedName>
        <fullName evidence="2">PhnB protein</fullName>
    </submittedName>
</protein>
<dbReference type="PANTHER" id="PTHR33990">
    <property type="entry name" value="PROTEIN YJDN-RELATED"/>
    <property type="match status" value="1"/>
</dbReference>
<accession>A0A1I4G6C1</accession>
<dbReference type="RefSeq" id="WP_092705204.1">
    <property type="nucleotide sequence ID" value="NZ_FOSR01000021.1"/>
</dbReference>
<proteinExistence type="predicted"/>
<dbReference type="Proteomes" id="UP000198725">
    <property type="component" value="Unassembled WGS sequence"/>
</dbReference>
<evidence type="ECO:0000259" key="1">
    <source>
        <dbReference type="Pfam" id="PF06983"/>
    </source>
</evidence>
<dbReference type="PANTHER" id="PTHR33990:SF1">
    <property type="entry name" value="PROTEIN YJDN"/>
    <property type="match status" value="1"/>
</dbReference>
<reference evidence="3" key="1">
    <citation type="submission" date="2016-10" db="EMBL/GenBank/DDBJ databases">
        <authorList>
            <person name="Varghese N."/>
            <person name="Submissions S."/>
        </authorList>
    </citation>
    <scope>NUCLEOTIDE SEQUENCE [LARGE SCALE GENOMIC DNA]</scope>
    <source>
        <strain evidence="3">MO64</strain>
    </source>
</reference>
<sequence length="140" mass="15091">MHINPYLFFEGRCDEAIDFYRQALDAEVLMRLRYGDGPDGSCPGGTKPPADKVMHACIQLGSTQLMMSDGMCSGQPQFKGVALSLTATSDADARRRFDALAEGGQVQMPLGPSFFASSFGMLEDRFGVSWMVVVPSAPAS</sequence>
<dbReference type="CDD" id="cd06588">
    <property type="entry name" value="PhnB_like"/>
    <property type="match status" value="1"/>
</dbReference>